<keyword evidence="3" id="KW-1185">Reference proteome</keyword>
<evidence type="ECO:0000313" key="3">
    <source>
        <dbReference type="Proteomes" id="UP001209878"/>
    </source>
</evidence>
<gene>
    <name evidence="2" type="ORF">NP493_664g02014</name>
</gene>
<comment type="caution">
    <text evidence="2">The sequence shown here is derived from an EMBL/GenBank/DDBJ whole genome shotgun (WGS) entry which is preliminary data.</text>
</comment>
<name>A0AAD9KSB4_RIDPI</name>
<accession>A0AAD9KSB4</accession>
<evidence type="ECO:0000313" key="2">
    <source>
        <dbReference type="EMBL" id="KAK2176402.1"/>
    </source>
</evidence>
<reference evidence="2" key="1">
    <citation type="journal article" date="2023" name="Mol. Biol. Evol.">
        <title>Third-Generation Sequencing Reveals the Adaptive Role of the Epigenome in Three Deep-Sea Polychaetes.</title>
        <authorList>
            <person name="Perez M."/>
            <person name="Aroh O."/>
            <person name="Sun Y."/>
            <person name="Lan Y."/>
            <person name="Juniper S.K."/>
            <person name="Young C.R."/>
            <person name="Angers B."/>
            <person name="Qian P.Y."/>
        </authorList>
    </citation>
    <scope>NUCLEOTIDE SEQUENCE</scope>
    <source>
        <strain evidence="2">R07B-5</strain>
    </source>
</reference>
<proteinExistence type="predicted"/>
<dbReference type="EMBL" id="JAODUO010000664">
    <property type="protein sequence ID" value="KAK2176402.1"/>
    <property type="molecule type" value="Genomic_DNA"/>
</dbReference>
<organism evidence="2 3">
    <name type="scientific">Ridgeia piscesae</name>
    <name type="common">Tubeworm</name>
    <dbReference type="NCBI Taxonomy" id="27915"/>
    <lineage>
        <taxon>Eukaryota</taxon>
        <taxon>Metazoa</taxon>
        <taxon>Spiralia</taxon>
        <taxon>Lophotrochozoa</taxon>
        <taxon>Annelida</taxon>
        <taxon>Polychaeta</taxon>
        <taxon>Sedentaria</taxon>
        <taxon>Canalipalpata</taxon>
        <taxon>Sabellida</taxon>
        <taxon>Siboglinidae</taxon>
        <taxon>Ridgeia</taxon>
    </lineage>
</organism>
<sequence>MRNGPGVEERGILTTASYDKIVLRRGGGPCRPPVQTRERGLSGDASSGEGGQGSHKRGNQYNRGGPPRRRPYWRRYYSGPQRNHQDGEGEQQQNTEEVGQNSDQRSHRRGPQRFYRRFYRPRRSYNKLQGDQQVKTHVNVVEPREHAPAIVGDCIGTLPSISPADMRELQKSDDVLQRVIWHRNLGRHPDMLERSDESKATLALLAMGKRIVEHDATQLNNHADQRKTRHDRHARELTLAVGERVYLRKHGVLGRNKIQDV</sequence>
<feature type="compositionally biased region" description="Polar residues" evidence="1">
    <location>
        <begin position="90"/>
        <end position="103"/>
    </location>
</feature>
<protein>
    <submittedName>
        <fullName evidence="2">Uncharacterized protein</fullName>
    </submittedName>
</protein>
<dbReference type="AlphaFoldDB" id="A0AAD9KSB4"/>
<dbReference type="Proteomes" id="UP001209878">
    <property type="component" value="Unassembled WGS sequence"/>
</dbReference>
<evidence type="ECO:0000256" key="1">
    <source>
        <dbReference type="SAM" id="MobiDB-lite"/>
    </source>
</evidence>
<feature type="region of interest" description="Disordered" evidence="1">
    <location>
        <begin position="1"/>
        <end position="114"/>
    </location>
</feature>